<dbReference type="PANTHER" id="PTHR30348">
    <property type="entry name" value="UNCHARACTERIZED PROTEIN YECE"/>
    <property type="match status" value="1"/>
</dbReference>
<dbReference type="InterPro" id="IPR002763">
    <property type="entry name" value="DUF72"/>
</dbReference>
<dbReference type="EMBL" id="JAKRCV010000066">
    <property type="protein sequence ID" value="MCG7323275.1"/>
    <property type="molecule type" value="Genomic_DNA"/>
</dbReference>
<comment type="caution">
    <text evidence="1">The sequence shown here is derived from an EMBL/GenBank/DDBJ whole genome shotgun (WGS) entry which is preliminary data.</text>
</comment>
<proteinExistence type="predicted"/>
<protein>
    <submittedName>
        <fullName evidence="1">DUF72 domain-containing protein</fullName>
    </submittedName>
</protein>
<gene>
    <name evidence="1" type="ORF">MHL29_15435</name>
</gene>
<evidence type="ECO:0000313" key="2">
    <source>
        <dbReference type="Proteomes" id="UP001521931"/>
    </source>
</evidence>
<dbReference type="InterPro" id="IPR036520">
    <property type="entry name" value="UPF0759_sf"/>
</dbReference>
<evidence type="ECO:0000313" key="1">
    <source>
        <dbReference type="EMBL" id="MCG7323275.1"/>
    </source>
</evidence>
<name>A0ABS9Q617_9MICO</name>
<keyword evidence="2" id="KW-1185">Reference proteome</keyword>
<dbReference type="SUPFAM" id="SSF117396">
    <property type="entry name" value="TM1631-like"/>
    <property type="match status" value="1"/>
</dbReference>
<organism evidence="1 2">
    <name type="scientific">Arsenicicoccus bolidensis</name>
    <dbReference type="NCBI Taxonomy" id="229480"/>
    <lineage>
        <taxon>Bacteria</taxon>
        <taxon>Bacillati</taxon>
        <taxon>Actinomycetota</taxon>
        <taxon>Actinomycetes</taxon>
        <taxon>Micrococcales</taxon>
        <taxon>Intrasporangiaceae</taxon>
        <taxon>Arsenicicoccus</taxon>
    </lineage>
</organism>
<accession>A0ABS9Q617</accession>
<dbReference type="Pfam" id="PF01904">
    <property type="entry name" value="DUF72"/>
    <property type="match status" value="1"/>
</dbReference>
<dbReference type="Gene3D" id="3.20.20.410">
    <property type="entry name" value="Protein of unknown function UPF0759"/>
    <property type="match status" value="1"/>
</dbReference>
<reference evidence="1 2" key="1">
    <citation type="submission" date="2022-02" db="EMBL/GenBank/DDBJ databases">
        <title>Uncovering new skin microbiome diversity through culturing and metagenomics.</title>
        <authorList>
            <person name="Conlan S."/>
            <person name="Deming C."/>
            <person name="Nisc Comparative Sequencing Program N."/>
            <person name="Segre J.A."/>
        </authorList>
    </citation>
    <scope>NUCLEOTIDE SEQUENCE [LARGE SCALE GENOMIC DNA]</scope>
    <source>
        <strain evidence="1 2">ACRQZ</strain>
    </source>
</reference>
<dbReference type="Proteomes" id="UP001521931">
    <property type="component" value="Unassembled WGS sequence"/>
</dbReference>
<dbReference type="PANTHER" id="PTHR30348:SF4">
    <property type="entry name" value="DUF72 DOMAIN-CONTAINING PROTEIN"/>
    <property type="match status" value="1"/>
</dbReference>
<sequence length="245" mass="28037">MDVRIGTSGWTYKHWRGTFYPDGLRIADQLDYYAERFDTVELNGSHYRWPADTTVEGWRDRLPAGFEMTVKASRYLSHYRKLKDPEDWVERITHTHDLLGDKAGPLVVQLPADLHRDDDRLSTFLGMLPERVRVAVEPQHESWLDDGVFDLLDRHGAGFVVSVIAGRDPVLRATGRLAYVRFHNSDPEWRYGGSFDDDALTQWVGHLRGLTAGGRPAYCYFNNDNHGYAAFNGQRLKELVAAEQA</sequence>